<dbReference type="EMBL" id="JAHESD010000003">
    <property type="protein sequence ID" value="MBT1702151.1"/>
    <property type="molecule type" value="Genomic_DNA"/>
</dbReference>
<keyword evidence="3" id="KW-1185">Reference proteome</keyword>
<feature type="transmembrane region" description="Helical" evidence="1">
    <location>
        <begin position="12"/>
        <end position="36"/>
    </location>
</feature>
<evidence type="ECO:0000313" key="2">
    <source>
        <dbReference type="EMBL" id="MBT1702151.1"/>
    </source>
</evidence>
<keyword evidence="1" id="KW-0812">Transmembrane</keyword>
<feature type="transmembrane region" description="Helical" evidence="1">
    <location>
        <begin position="88"/>
        <end position="108"/>
    </location>
</feature>
<keyword evidence="1" id="KW-1133">Transmembrane helix</keyword>
<gene>
    <name evidence="2" type="ORF">KK060_02615</name>
</gene>
<sequence length="164" mass="18499">MKRSVTAKQFFLTLNLTYYLQACSVLFFSLVVAFLISRSTNSGTDTQMWGTVIPLVLIISLVIAYSIFRMMVKRISKNFVLTKKMPMYARAVLTRSVLLQLPGFLAAIAGYITMQLYFIGGSILIFILFLILKPTRVTIANDLNLSVKERSLLENEQAIVSEVE</sequence>
<evidence type="ECO:0000256" key="1">
    <source>
        <dbReference type="SAM" id="Phobius"/>
    </source>
</evidence>
<reference evidence="2 3" key="1">
    <citation type="submission" date="2021-05" db="EMBL/GenBank/DDBJ databases">
        <title>A Polyphasic approach of four new species of the genus Ohtaekwangia: Ohtaekwangia histidinii sp. nov., Ohtaekwangia cretensis sp. nov., Ohtaekwangia indiensis sp. nov., Ohtaekwangia reichenbachii sp. nov. from diverse environment.</title>
        <authorList>
            <person name="Octaviana S."/>
        </authorList>
    </citation>
    <scope>NUCLEOTIDE SEQUENCE [LARGE SCALE GENOMIC DNA]</scope>
    <source>
        <strain evidence="2 3">PWU20</strain>
    </source>
</reference>
<dbReference type="RefSeq" id="WP_254151877.1">
    <property type="nucleotide sequence ID" value="NZ_JAHESD010000003.1"/>
</dbReference>
<evidence type="ECO:0000313" key="3">
    <source>
        <dbReference type="Proteomes" id="UP000772618"/>
    </source>
</evidence>
<feature type="transmembrane region" description="Helical" evidence="1">
    <location>
        <begin position="114"/>
        <end position="132"/>
    </location>
</feature>
<accession>A0ABS5VQ66</accession>
<evidence type="ECO:0008006" key="4">
    <source>
        <dbReference type="Google" id="ProtNLM"/>
    </source>
</evidence>
<name>A0ABS5VQ66_9BACT</name>
<keyword evidence="1" id="KW-0472">Membrane</keyword>
<protein>
    <recommendedName>
        <fullName evidence="4">MFS transporter</fullName>
    </recommendedName>
</protein>
<organism evidence="2 3">
    <name type="scientific">Chryseosolibacter indicus</name>
    <dbReference type="NCBI Taxonomy" id="2782351"/>
    <lineage>
        <taxon>Bacteria</taxon>
        <taxon>Pseudomonadati</taxon>
        <taxon>Bacteroidota</taxon>
        <taxon>Cytophagia</taxon>
        <taxon>Cytophagales</taxon>
        <taxon>Chryseotaleaceae</taxon>
        <taxon>Chryseosolibacter</taxon>
    </lineage>
</organism>
<comment type="caution">
    <text evidence="2">The sequence shown here is derived from an EMBL/GenBank/DDBJ whole genome shotgun (WGS) entry which is preliminary data.</text>
</comment>
<proteinExistence type="predicted"/>
<feature type="transmembrane region" description="Helical" evidence="1">
    <location>
        <begin position="48"/>
        <end position="68"/>
    </location>
</feature>
<dbReference type="Proteomes" id="UP000772618">
    <property type="component" value="Unassembled WGS sequence"/>
</dbReference>